<name>A0A292PKF6_9PEZI</name>
<dbReference type="InterPro" id="IPR049326">
    <property type="entry name" value="Rhodopsin_dom_fungi"/>
</dbReference>
<feature type="transmembrane region" description="Helical" evidence="7">
    <location>
        <begin position="43"/>
        <end position="63"/>
    </location>
</feature>
<keyword evidence="10" id="KW-1185">Reference proteome</keyword>
<evidence type="ECO:0000259" key="8">
    <source>
        <dbReference type="Pfam" id="PF20684"/>
    </source>
</evidence>
<feature type="region of interest" description="Disordered" evidence="6">
    <location>
        <begin position="187"/>
        <end position="238"/>
    </location>
</feature>
<dbReference type="AlphaFoldDB" id="A0A292PKF6"/>
<dbReference type="EMBL" id="LN891155">
    <property type="protein sequence ID" value="CUS07976.1"/>
    <property type="molecule type" value="Genomic_DNA"/>
</dbReference>
<protein>
    <recommendedName>
        <fullName evidence="8">Rhodopsin domain-containing protein</fullName>
    </recommendedName>
</protein>
<evidence type="ECO:0000313" key="10">
    <source>
        <dbReference type="Proteomes" id="UP001412239"/>
    </source>
</evidence>
<dbReference type="Pfam" id="PF20684">
    <property type="entry name" value="Fung_rhodopsin"/>
    <property type="match status" value="1"/>
</dbReference>
<feature type="transmembrane region" description="Helical" evidence="7">
    <location>
        <begin position="75"/>
        <end position="101"/>
    </location>
</feature>
<evidence type="ECO:0000256" key="4">
    <source>
        <dbReference type="ARBA" id="ARBA00023136"/>
    </source>
</evidence>
<accession>A0A292PKF6</accession>
<dbReference type="PANTHER" id="PTHR33048">
    <property type="entry name" value="PTH11-LIKE INTEGRAL MEMBRANE PROTEIN (AFU_ORTHOLOGUE AFUA_5G11245)"/>
    <property type="match status" value="1"/>
</dbReference>
<feature type="domain" description="Rhodopsin" evidence="8">
    <location>
        <begin position="3"/>
        <end position="146"/>
    </location>
</feature>
<evidence type="ECO:0000256" key="3">
    <source>
        <dbReference type="ARBA" id="ARBA00022989"/>
    </source>
</evidence>
<dbReference type="Proteomes" id="UP001412239">
    <property type="component" value="Unassembled WGS sequence"/>
</dbReference>
<reference evidence="9" key="1">
    <citation type="submission" date="2015-10" db="EMBL/GenBank/DDBJ databases">
        <authorList>
            <person name="Regsiter A."/>
            <person name="william w."/>
        </authorList>
    </citation>
    <scope>NUCLEOTIDE SEQUENCE</scope>
    <source>
        <strain evidence="9">Montdore</strain>
    </source>
</reference>
<evidence type="ECO:0000256" key="5">
    <source>
        <dbReference type="ARBA" id="ARBA00038359"/>
    </source>
</evidence>
<keyword evidence="3 7" id="KW-1133">Transmembrane helix</keyword>
<sequence length="238" mass="26786">MAATLVSLAGVLMTQMMWCRPIGRNWSVEDNFCSPLTKRDWIIAASWVNIGTDLLISFIPLSIISTLKLTPREKYGFITIYLLGFLSIFTSFLRFLALHTYTSRHTSSTPESWIRSLRRVILWSAIETLVGHICFCIPAFRVFFRRKKSRISSTLTSRNIESRNTMRTASATPGSDNWFDSFSSNPNSPLTGVRRQEPTFPSLAHSGRPADAWMLVPPRDSAESSDDEEEGGLGRRGG</sequence>
<dbReference type="PANTHER" id="PTHR33048:SF47">
    <property type="entry name" value="INTEGRAL MEMBRANE PROTEIN-RELATED"/>
    <property type="match status" value="1"/>
</dbReference>
<gene>
    <name evidence="9" type="ORF">GSTUAT00007920001</name>
</gene>
<comment type="subcellular location">
    <subcellularLocation>
        <location evidence="1">Membrane</location>
        <topology evidence="1">Multi-pass membrane protein</topology>
    </subcellularLocation>
</comment>
<evidence type="ECO:0000256" key="7">
    <source>
        <dbReference type="SAM" id="Phobius"/>
    </source>
</evidence>
<feature type="transmembrane region" description="Helical" evidence="7">
    <location>
        <begin position="121"/>
        <end position="144"/>
    </location>
</feature>
<keyword evidence="4 7" id="KW-0472">Membrane</keyword>
<proteinExistence type="inferred from homology"/>
<organism evidence="9 10">
    <name type="scientific">Tuber aestivum</name>
    <name type="common">summer truffle</name>
    <dbReference type="NCBI Taxonomy" id="59557"/>
    <lineage>
        <taxon>Eukaryota</taxon>
        <taxon>Fungi</taxon>
        <taxon>Dikarya</taxon>
        <taxon>Ascomycota</taxon>
        <taxon>Pezizomycotina</taxon>
        <taxon>Pezizomycetes</taxon>
        <taxon>Pezizales</taxon>
        <taxon>Tuberaceae</taxon>
        <taxon>Tuber</taxon>
    </lineage>
</organism>
<evidence type="ECO:0000256" key="1">
    <source>
        <dbReference type="ARBA" id="ARBA00004141"/>
    </source>
</evidence>
<dbReference type="GO" id="GO:0016020">
    <property type="term" value="C:membrane"/>
    <property type="evidence" value="ECO:0007669"/>
    <property type="project" value="UniProtKB-SubCell"/>
</dbReference>
<keyword evidence="2 7" id="KW-0812">Transmembrane</keyword>
<evidence type="ECO:0000256" key="2">
    <source>
        <dbReference type="ARBA" id="ARBA00022692"/>
    </source>
</evidence>
<evidence type="ECO:0000313" key="9">
    <source>
        <dbReference type="EMBL" id="CUS07976.1"/>
    </source>
</evidence>
<evidence type="ECO:0000256" key="6">
    <source>
        <dbReference type="SAM" id="MobiDB-lite"/>
    </source>
</evidence>
<comment type="similarity">
    <text evidence="5">Belongs to the SAT4 family.</text>
</comment>
<dbReference type="InterPro" id="IPR052337">
    <property type="entry name" value="SAT4-like"/>
</dbReference>